<dbReference type="Gene3D" id="2.40.160.50">
    <property type="entry name" value="membrane protein fhac: a member of the omp85/tpsb transporter family"/>
    <property type="match status" value="1"/>
</dbReference>
<comment type="caution">
    <text evidence="1">The sequence shown here is derived from an EMBL/GenBank/DDBJ whole genome shotgun (WGS) entry which is preliminary data.</text>
</comment>
<evidence type="ECO:0000313" key="2">
    <source>
        <dbReference type="Proteomes" id="UP001207408"/>
    </source>
</evidence>
<keyword evidence="2" id="KW-1185">Reference proteome</keyword>
<protein>
    <recommendedName>
        <fullName evidence="3">Bacterial surface antigen (D15) domain-containing protein</fullName>
    </recommendedName>
</protein>
<evidence type="ECO:0008006" key="3">
    <source>
        <dbReference type="Google" id="ProtNLM"/>
    </source>
</evidence>
<dbReference type="Proteomes" id="UP001207408">
    <property type="component" value="Unassembled WGS sequence"/>
</dbReference>
<gene>
    <name evidence="1" type="ORF">OM074_05345</name>
</gene>
<accession>A0AAE3SIT8</accession>
<evidence type="ECO:0000313" key="1">
    <source>
        <dbReference type="EMBL" id="MCW3805040.1"/>
    </source>
</evidence>
<dbReference type="NCBIfam" id="NF047779">
    <property type="entry name" value="Omp85_fam"/>
    <property type="match status" value="1"/>
</dbReference>
<dbReference type="EMBL" id="JAPDPI010000007">
    <property type="protein sequence ID" value="MCW3805040.1"/>
    <property type="molecule type" value="Genomic_DNA"/>
</dbReference>
<name>A0AAE3SIT8_9BACT</name>
<reference evidence="1" key="1">
    <citation type="submission" date="2022-10" db="EMBL/GenBank/DDBJ databases">
        <authorList>
            <person name="Yu W.X."/>
        </authorList>
    </citation>
    <scope>NUCLEOTIDE SEQUENCE</scope>
    <source>
        <strain evidence="1">D04</strain>
    </source>
</reference>
<dbReference type="AlphaFoldDB" id="A0AAE3SIT8"/>
<dbReference type="RefSeq" id="WP_301198264.1">
    <property type="nucleotide sequence ID" value="NZ_JAPDPI010000007.1"/>
</dbReference>
<proteinExistence type="predicted"/>
<organism evidence="1 2">
    <name type="scientific">Plebeiibacterium marinum</name>
    <dbReference type="NCBI Taxonomy" id="2992111"/>
    <lineage>
        <taxon>Bacteria</taxon>
        <taxon>Pseudomonadati</taxon>
        <taxon>Bacteroidota</taxon>
        <taxon>Bacteroidia</taxon>
        <taxon>Marinilabiliales</taxon>
        <taxon>Marinilabiliaceae</taxon>
        <taxon>Plebeiibacterium</taxon>
    </lineage>
</organism>
<sequence length="447" mass="50881">MIKKYLKGFYSTNILLGLCLCVCAQEKHAQREVVNKQGWTFGALPVIAFNSDEGFKYGGLVNFFDYGDGVGYPDYNRSLYVEWSRTTKGSGINQMIYDSKVLIPNTRLIAEISYKTEQALDFYGFNGYGAFYNPDYEDQDHSSYLSRMFYRIDRSRFVVKSDFHINLIGTKLRALAGVSFVNIKTEEVDIDKLNKGLSKEDKLPEHEEQPGLYRYYVDAGIIPAKEKKGGANGLIKIGGIFDTRDVEANPGKGVWAEAFLLANPGFDGSAYVKVVVNWHQYNTVVPDYVNFAYRLSYQPKVFGDIPWYMRPNIYNSRRDRYGLGGVYSLRGIVRNRIVGDGVAFANFELRTILLRTVIKKQNFYLGLVPFVDMGMVTNEVDVDYSLLPADVRLMVQPETDQESIHASYGAELKFVLNDNFIVSTSYGRVMDKRDGNSGFYIDLNYMF</sequence>